<dbReference type="Proteomes" id="UP001465976">
    <property type="component" value="Unassembled WGS sequence"/>
</dbReference>
<feature type="region of interest" description="Disordered" evidence="1">
    <location>
        <begin position="1"/>
        <end position="29"/>
    </location>
</feature>
<dbReference type="InterPro" id="IPR020458">
    <property type="entry name" value="Znf_DskA_TraR_CS"/>
</dbReference>
<dbReference type="Pfam" id="PF01933">
    <property type="entry name" value="CofD"/>
    <property type="match status" value="1"/>
</dbReference>
<dbReference type="SUPFAM" id="SSF142338">
    <property type="entry name" value="CofD-like"/>
    <property type="match status" value="1"/>
</dbReference>
<dbReference type="InterPro" id="IPR038136">
    <property type="entry name" value="CofD-like_dom_sf"/>
</dbReference>
<evidence type="ECO:0000313" key="2">
    <source>
        <dbReference type="EMBL" id="KAL0570988.1"/>
    </source>
</evidence>
<comment type="caution">
    <text evidence="2">The sequence shown here is derived from an EMBL/GenBank/DDBJ whole genome shotgun (WGS) entry which is preliminary data.</text>
</comment>
<evidence type="ECO:0000313" key="3">
    <source>
        <dbReference type="Proteomes" id="UP001465976"/>
    </source>
</evidence>
<accession>A0ABR3F784</accession>
<proteinExistence type="predicted"/>
<evidence type="ECO:0008006" key="4">
    <source>
        <dbReference type="Google" id="ProtNLM"/>
    </source>
</evidence>
<dbReference type="PROSITE" id="PS01102">
    <property type="entry name" value="ZF_DKSA_1"/>
    <property type="match status" value="1"/>
</dbReference>
<keyword evidence="3" id="KW-1185">Reference proteome</keyword>
<dbReference type="EMBL" id="JBAHYK010000843">
    <property type="protein sequence ID" value="KAL0570988.1"/>
    <property type="molecule type" value="Genomic_DNA"/>
</dbReference>
<reference evidence="2 3" key="1">
    <citation type="submission" date="2024-02" db="EMBL/GenBank/DDBJ databases">
        <title>A draft genome for the cacao thread blight pathogen Marasmius crinis-equi.</title>
        <authorList>
            <person name="Cohen S.P."/>
            <person name="Baruah I.K."/>
            <person name="Amoako-Attah I."/>
            <person name="Bukari Y."/>
            <person name="Meinhardt L.W."/>
            <person name="Bailey B.A."/>
        </authorList>
    </citation>
    <scope>NUCLEOTIDE SEQUENCE [LARGE SCALE GENOMIC DNA]</scope>
    <source>
        <strain evidence="2 3">GH-76</strain>
    </source>
</reference>
<sequence length="1127" mass="124778">MATLKVQQESSSPTSSVFDLPIQPSASQPTLLKPNIRVLSPSNEPKNDIQPPAKDTNSFVVISGGTGGNAICTAFGSANAYFVLPVSDDGGSSSEIIRVLGGPSIGHLQLAGDIRSRLVRLIPPAPSSSPLDAIRTLLAYRLPTTYSERQAREEWRDIVEGKSHLWHGIPTDRKETIRGFLVYFESEILKRAHKNFNFLNGSIGNYFLAAAQGFFRSLPSAIFLFSSITNSGANILPVIVTNHTVTIAAELENGERLVGQCEISHPVHRQSTAALTPPITSSSAPTYEEWSPIDGLVQRQSNVMFEHNSKDIDSADKDSYEPLHSRISRLLYINAYGMEIHPSANPEYISTLGTTDALVYSCGSLWTSIIPCLALRGVGSAIARSRSLKAKVLLLNTENDRETEGYTAVDYVQAITRTLNETYEPQLYGIGNARTQYPVSAFITDLVYLKQTKVEVDVRKLTALGVRCTEAEGEGMKFDVTSVRTAIDDILKRTVVAKFPAYSLSTSRAARLRVFSLQLPLEPPSPKRHFHRFFTISVLNSVAMTITVVRRKTYANSKPLLKPILNQQASATSTELHRCSHCGSLIGAERVFFIPSNILLSSCATNDAPSEFNLRTLQKQYKMIPRAKVALNTLIGRLEAVLMVLKGRGRDLDRLLPAYKRALNPLRLLPHEILVQIFGFCVDEDVDIGDRMRNTHRGKDCPSTLDTRKCPWVLAQVCRRWRDLVISLAVLWTCIDVNWKENLSGGVLDSCMERRLSLALQRSRDRPLSVSWSQNSCQDKVLSIMCSRSYQWKKATIRAGIKGFKLLAPHCGLFPSLSTLYLHFDEDDWGQPMQGSKDDTFSVFWDVPALSKLTLSGRLGSVVPRLLAHVPWKQIASFEMSGMEGFDLADIRPIVPLLTSASYCIIEEFKFIGGPIRPPSTLRHLHTLILGRCSSADALFDSVTLPALQSLQIFECFPPVLTFTRFLRRSSCQIEELVLMCVLQQELIEVLQAPAVQSVKALVIGETLYSGRPHLFAVGDEILHALRLKPTVNGSGSDNVLPKLTRLDLWGTKQWSDTCLVEMLASRVNLHHTLFPSASRMQIISFQKFGLAGREDGLVEDEAASVQMKGLVEGGLVALMNGKPVVF</sequence>
<name>A0ABR3F784_9AGAR</name>
<organism evidence="2 3">
    <name type="scientific">Marasmius crinis-equi</name>
    <dbReference type="NCBI Taxonomy" id="585013"/>
    <lineage>
        <taxon>Eukaryota</taxon>
        <taxon>Fungi</taxon>
        <taxon>Dikarya</taxon>
        <taxon>Basidiomycota</taxon>
        <taxon>Agaricomycotina</taxon>
        <taxon>Agaricomycetes</taxon>
        <taxon>Agaricomycetidae</taxon>
        <taxon>Agaricales</taxon>
        <taxon>Marasmiineae</taxon>
        <taxon>Marasmiaceae</taxon>
        <taxon>Marasmius</taxon>
    </lineage>
</organism>
<dbReference type="PANTHER" id="PTHR31240">
    <property type="entry name" value="MATERNAL EFFECT EMBRYO ARREST 18"/>
    <property type="match status" value="1"/>
</dbReference>
<protein>
    <recommendedName>
        <fullName evidence="4">F-box domain-containing protein</fullName>
    </recommendedName>
</protein>
<dbReference type="Gene3D" id="3.40.50.10680">
    <property type="entry name" value="CofD-like domains"/>
    <property type="match status" value="1"/>
</dbReference>
<feature type="compositionally biased region" description="Polar residues" evidence="1">
    <location>
        <begin position="1"/>
        <end position="17"/>
    </location>
</feature>
<dbReference type="Gene3D" id="1.20.1280.50">
    <property type="match status" value="1"/>
</dbReference>
<gene>
    <name evidence="2" type="ORF">V5O48_010973</name>
</gene>
<dbReference type="PANTHER" id="PTHR31240:SF0">
    <property type="entry name" value="MATERNAL EFFECT EMBRYO ARREST 18"/>
    <property type="match status" value="1"/>
</dbReference>
<dbReference type="InterPro" id="IPR002882">
    <property type="entry name" value="CofD"/>
</dbReference>
<evidence type="ECO:0000256" key="1">
    <source>
        <dbReference type="SAM" id="MobiDB-lite"/>
    </source>
</evidence>